<keyword evidence="1" id="KW-0132">Cell division</keyword>
<evidence type="ECO:0000313" key="2">
    <source>
        <dbReference type="Proteomes" id="UP000824178"/>
    </source>
</evidence>
<accession>A0A9E2KLQ5</accession>
<evidence type="ECO:0000313" key="1">
    <source>
        <dbReference type="EMBL" id="MBU3820114.1"/>
    </source>
</evidence>
<dbReference type="InterPro" id="IPR043129">
    <property type="entry name" value="ATPase_NBD"/>
</dbReference>
<comment type="caution">
    <text evidence="1">The sequence shown here is derived from an EMBL/GenBank/DDBJ whole genome shotgun (WGS) entry which is preliminary data.</text>
</comment>
<proteinExistence type="predicted"/>
<dbReference type="AlphaFoldDB" id="A0A9E2KLQ5"/>
<protein>
    <submittedName>
        <fullName evidence="1">Cell division protein FtsA</fullName>
    </submittedName>
</protein>
<reference evidence="1" key="2">
    <citation type="submission" date="2021-04" db="EMBL/GenBank/DDBJ databases">
        <authorList>
            <person name="Gilroy R."/>
        </authorList>
    </citation>
    <scope>NUCLEOTIDE SEQUENCE</scope>
    <source>
        <strain evidence="1">742</strain>
    </source>
</reference>
<keyword evidence="1" id="KW-0131">Cell cycle</keyword>
<feature type="non-terminal residue" evidence="1">
    <location>
        <position position="79"/>
    </location>
</feature>
<reference evidence="1" key="1">
    <citation type="journal article" date="2021" name="PeerJ">
        <title>Extensive microbial diversity within the chicken gut microbiome revealed by metagenomics and culture.</title>
        <authorList>
            <person name="Gilroy R."/>
            <person name="Ravi A."/>
            <person name="Getino M."/>
            <person name="Pursley I."/>
            <person name="Horton D.L."/>
            <person name="Alikhan N.F."/>
            <person name="Baker D."/>
            <person name="Gharbi K."/>
            <person name="Hall N."/>
            <person name="Watson M."/>
            <person name="Adriaenssens E.M."/>
            <person name="Foster-Nyarko E."/>
            <person name="Jarju S."/>
            <person name="Secka A."/>
            <person name="Antonio M."/>
            <person name="Oren A."/>
            <person name="Chaudhuri R.R."/>
            <person name="La Ragione R."/>
            <person name="Hildebrand F."/>
            <person name="Pallen M.J."/>
        </authorList>
    </citation>
    <scope>NUCLEOTIDE SEQUENCE</scope>
    <source>
        <strain evidence="1">742</strain>
    </source>
</reference>
<dbReference type="SUPFAM" id="SSF53067">
    <property type="entry name" value="Actin-like ATPase domain"/>
    <property type="match status" value="1"/>
</dbReference>
<dbReference type="Proteomes" id="UP000824178">
    <property type="component" value="Unassembled WGS sequence"/>
</dbReference>
<dbReference type="EMBL" id="JAHLFH010000146">
    <property type="protein sequence ID" value="MBU3820114.1"/>
    <property type="molecule type" value="Genomic_DNA"/>
</dbReference>
<gene>
    <name evidence="1" type="ORF">H9864_07090</name>
</gene>
<dbReference type="GO" id="GO:0051301">
    <property type="term" value="P:cell division"/>
    <property type="evidence" value="ECO:0007669"/>
    <property type="project" value="UniProtKB-KW"/>
</dbReference>
<organism evidence="1 2">
    <name type="scientific">Candidatus Faecalibacterium intestinavium</name>
    <dbReference type="NCBI Taxonomy" id="2838580"/>
    <lineage>
        <taxon>Bacteria</taxon>
        <taxon>Bacillati</taxon>
        <taxon>Bacillota</taxon>
        <taxon>Clostridia</taxon>
        <taxon>Eubacteriales</taxon>
        <taxon>Oscillospiraceae</taxon>
        <taxon>Faecalibacterium</taxon>
    </lineage>
</organism>
<sequence>MVQQKSAASLPRQPQDLIYALDIGTRSIIGLLATRAGERMQVQAMETRLHTRRVMLDGQIEDIPQVAAAVREVTARLEA</sequence>
<name>A0A9E2KLQ5_9FIRM</name>